<dbReference type="CDD" id="cd08417">
    <property type="entry name" value="PBP2_Nitroaromatics_like"/>
    <property type="match status" value="1"/>
</dbReference>
<keyword evidence="2" id="KW-0805">Transcription regulation</keyword>
<gene>
    <name evidence="6" type="primary">leuO</name>
    <name evidence="6" type="ORF">WG78_19465</name>
</gene>
<evidence type="ECO:0000256" key="1">
    <source>
        <dbReference type="ARBA" id="ARBA00009437"/>
    </source>
</evidence>
<dbReference type="PATRIC" id="fig|857265.3.peg.3989"/>
<reference evidence="6 7" key="1">
    <citation type="submission" date="2015-07" db="EMBL/GenBank/DDBJ databases">
        <title>Draft genome sequence of the Amantichitinum ursilacus IGB-41, a new chitin-degrading bacterium.</title>
        <authorList>
            <person name="Kirstahler P."/>
            <person name="Guenther M."/>
            <person name="Grumaz C."/>
            <person name="Rupp S."/>
            <person name="Zibek S."/>
            <person name="Sohn K."/>
        </authorList>
    </citation>
    <scope>NUCLEOTIDE SEQUENCE [LARGE SCALE GENOMIC DNA]</scope>
    <source>
        <strain evidence="6 7">IGB-41</strain>
    </source>
</reference>
<proteinExistence type="inferred from homology"/>
<evidence type="ECO:0000313" key="6">
    <source>
        <dbReference type="EMBL" id="KPC49535.1"/>
    </source>
</evidence>
<dbReference type="InterPro" id="IPR036390">
    <property type="entry name" value="WH_DNA-bd_sf"/>
</dbReference>
<dbReference type="AlphaFoldDB" id="A0A0N0GL53"/>
<keyword evidence="7" id="KW-1185">Reference proteome</keyword>
<keyword evidence="3" id="KW-0238">DNA-binding</keyword>
<evidence type="ECO:0000313" key="7">
    <source>
        <dbReference type="Proteomes" id="UP000037939"/>
    </source>
</evidence>
<dbReference type="Proteomes" id="UP000037939">
    <property type="component" value="Unassembled WGS sequence"/>
</dbReference>
<dbReference type="SUPFAM" id="SSF46785">
    <property type="entry name" value="Winged helix' DNA-binding domain"/>
    <property type="match status" value="1"/>
</dbReference>
<dbReference type="OrthoDB" id="8924032at2"/>
<dbReference type="InterPro" id="IPR000847">
    <property type="entry name" value="LysR_HTH_N"/>
</dbReference>
<dbReference type="GO" id="GO:0003700">
    <property type="term" value="F:DNA-binding transcription factor activity"/>
    <property type="evidence" value="ECO:0007669"/>
    <property type="project" value="InterPro"/>
</dbReference>
<dbReference type="Pfam" id="PF03466">
    <property type="entry name" value="LysR_substrate"/>
    <property type="match status" value="1"/>
</dbReference>
<dbReference type="InterPro" id="IPR050389">
    <property type="entry name" value="LysR-type_TF"/>
</dbReference>
<dbReference type="PANTHER" id="PTHR30118">
    <property type="entry name" value="HTH-TYPE TRANSCRIPTIONAL REGULATOR LEUO-RELATED"/>
    <property type="match status" value="1"/>
</dbReference>
<dbReference type="EMBL" id="LAQT01000036">
    <property type="protein sequence ID" value="KPC49535.1"/>
    <property type="molecule type" value="Genomic_DNA"/>
</dbReference>
<feature type="domain" description="HTH lysR-type" evidence="5">
    <location>
        <begin position="4"/>
        <end position="61"/>
    </location>
</feature>
<accession>A0A0N0GL53</accession>
<dbReference type="InterPro" id="IPR005119">
    <property type="entry name" value="LysR_subst-bd"/>
</dbReference>
<dbReference type="InterPro" id="IPR037402">
    <property type="entry name" value="YidZ_PBP2"/>
</dbReference>
<name>A0A0N0GL53_9NEIS</name>
<dbReference type="STRING" id="857265.WG78_19465"/>
<protein>
    <submittedName>
        <fullName evidence="6">HTH-type transcriptional regulator LeuO</fullName>
    </submittedName>
</protein>
<comment type="similarity">
    <text evidence="1">Belongs to the LysR transcriptional regulatory family.</text>
</comment>
<dbReference type="PROSITE" id="PS50931">
    <property type="entry name" value="HTH_LYSR"/>
    <property type="match status" value="1"/>
</dbReference>
<evidence type="ECO:0000259" key="5">
    <source>
        <dbReference type="PROSITE" id="PS50931"/>
    </source>
</evidence>
<organism evidence="6 7">
    <name type="scientific">Amantichitinum ursilacus</name>
    <dbReference type="NCBI Taxonomy" id="857265"/>
    <lineage>
        <taxon>Bacteria</taxon>
        <taxon>Pseudomonadati</taxon>
        <taxon>Pseudomonadota</taxon>
        <taxon>Betaproteobacteria</taxon>
        <taxon>Neisseriales</taxon>
        <taxon>Chitinibacteraceae</taxon>
        <taxon>Amantichitinum</taxon>
    </lineage>
</organism>
<keyword evidence="4" id="KW-0804">Transcription</keyword>
<dbReference type="Gene3D" id="1.10.10.10">
    <property type="entry name" value="Winged helix-like DNA-binding domain superfamily/Winged helix DNA-binding domain"/>
    <property type="match status" value="1"/>
</dbReference>
<dbReference type="RefSeq" id="WP_053939476.1">
    <property type="nucleotide sequence ID" value="NZ_LAQT01000036.1"/>
</dbReference>
<dbReference type="GO" id="GO:0003677">
    <property type="term" value="F:DNA binding"/>
    <property type="evidence" value="ECO:0007669"/>
    <property type="project" value="UniProtKB-KW"/>
</dbReference>
<dbReference type="PANTHER" id="PTHR30118:SF6">
    <property type="entry name" value="HTH-TYPE TRANSCRIPTIONAL REGULATOR LEUO"/>
    <property type="match status" value="1"/>
</dbReference>
<comment type="caution">
    <text evidence="6">The sequence shown here is derived from an EMBL/GenBank/DDBJ whole genome shotgun (WGS) entry which is preliminary data.</text>
</comment>
<evidence type="ECO:0000256" key="4">
    <source>
        <dbReference type="ARBA" id="ARBA00023163"/>
    </source>
</evidence>
<dbReference type="Pfam" id="PF00126">
    <property type="entry name" value="HTH_1"/>
    <property type="match status" value="1"/>
</dbReference>
<dbReference type="SUPFAM" id="SSF53850">
    <property type="entry name" value="Periplasmic binding protein-like II"/>
    <property type="match status" value="1"/>
</dbReference>
<evidence type="ECO:0000256" key="2">
    <source>
        <dbReference type="ARBA" id="ARBA00023015"/>
    </source>
</evidence>
<sequence>MRDVDLNLLSIFDTIMTEGSVTKAAQQLAMTQSAVSNAVARMRLVWKDPLFIKEGRGIRPTPKASAIWRDIGLPLATIRETVNPAPFDPATTARRFRLATTDFITYPLWPPLRNLLDARAPGIDILAVPPKVTAIREQLADNEIDLAVGMKTPLGEEIKSKWMFDISFVCAMRRNHPLAARPLTLDSYLMADHLLVSLSGDPVGVVDELLLQRNLRRRVAMTVNSFYGVVDLLASSNLISVVPESVVRTHPRRAEIHAVPVPFEMPIFQSHMVWHTRYDRDPGHIWLRETIIDLCMRLCSARGGECPLAMPLEMGQAVTDEMPESVVFAV</sequence>
<dbReference type="Gene3D" id="3.40.190.10">
    <property type="entry name" value="Periplasmic binding protein-like II"/>
    <property type="match status" value="2"/>
</dbReference>
<evidence type="ECO:0000256" key="3">
    <source>
        <dbReference type="ARBA" id="ARBA00023125"/>
    </source>
</evidence>
<dbReference type="InterPro" id="IPR036388">
    <property type="entry name" value="WH-like_DNA-bd_sf"/>
</dbReference>